<keyword evidence="3" id="KW-1185">Reference proteome</keyword>
<evidence type="ECO:0000256" key="1">
    <source>
        <dbReference type="SAM" id="Phobius"/>
    </source>
</evidence>
<comment type="caution">
    <text evidence="2">The sequence shown here is derived from an EMBL/GenBank/DDBJ whole genome shotgun (WGS) entry which is preliminary data.</text>
</comment>
<name>A0A9P2W267_BARTA</name>
<reference evidence="2 3" key="1">
    <citation type="submission" date="2012-03" db="EMBL/GenBank/DDBJ databases">
        <title>The Genome Sequence of Bartonella taylorii 8TBB.</title>
        <authorList>
            <consortium name="The Broad Institute Genome Sequencing Platform"/>
            <consortium name="The Broad Institute Genome Sequencing Center for Infectious Disease"/>
            <person name="Feldgarden M."/>
            <person name="Kirby J."/>
            <person name="Kosoy M."/>
            <person name="Birtles R."/>
            <person name="Probert W.S."/>
            <person name="Chiaraviglio L."/>
            <person name="Young S.K."/>
            <person name="Zeng Q."/>
            <person name="Gargeya S."/>
            <person name="Fitzgerald M."/>
            <person name="Haas B."/>
            <person name="Abouelleil A."/>
            <person name="Alvarado L."/>
            <person name="Arachchi H.M."/>
            <person name="Berlin A."/>
            <person name="Chapman S.B."/>
            <person name="Gearin G."/>
            <person name="Goldberg J."/>
            <person name="Griggs A."/>
            <person name="Gujja S."/>
            <person name="Hansen M."/>
            <person name="Heiman D."/>
            <person name="Howarth C."/>
            <person name="Larimer J."/>
            <person name="Lui A."/>
            <person name="MacDonald P.J.P."/>
            <person name="McCowen C."/>
            <person name="Montmayeur A."/>
            <person name="Murphy C."/>
            <person name="Neiman D."/>
            <person name="Pearson M."/>
            <person name="Priest M."/>
            <person name="Roberts A."/>
            <person name="Saif S."/>
            <person name="Shea T."/>
            <person name="Sisk P."/>
            <person name="Stolte C."/>
            <person name="Sykes S."/>
            <person name="Wortman J."/>
            <person name="Nusbaum C."/>
            <person name="Birren B."/>
        </authorList>
    </citation>
    <scope>NUCLEOTIDE SEQUENCE [LARGE SCALE GENOMIC DNA]</scope>
    <source>
        <strain evidence="2 3">8TBB</strain>
    </source>
</reference>
<organism evidence="2 3">
    <name type="scientific">Bartonella taylorii 8TBB</name>
    <dbReference type="NCBI Taxonomy" id="1094560"/>
    <lineage>
        <taxon>Bacteria</taxon>
        <taxon>Pseudomonadati</taxon>
        <taxon>Pseudomonadota</taxon>
        <taxon>Alphaproteobacteria</taxon>
        <taxon>Hyphomicrobiales</taxon>
        <taxon>Bartonellaceae</taxon>
        <taxon>Bartonella</taxon>
    </lineage>
</organism>
<keyword evidence="1" id="KW-0812">Transmembrane</keyword>
<evidence type="ECO:0000313" key="3">
    <source>
        <dbReference type="Proteomes" id="UP000002648"/>
    </source>
</evidence>
<accession>A0A9P2W267</accession>
<proteinExistence type="predicted"/>
<feature type="transmembrane region" description="Helical" evidence="1">
    <location>
        <begin position="16"/>
        <end position="38"/>
    </location>
</feature>
<keyword evidence="1" id="KW-1133">Transmembrane helix</keyword>
<keyword evidence="1" id="KW-0472">Membrane</keyword>
<dbReference type="AlphaFoldDB" id="A0A9P2W267"/>
<dbReference type="EMBL" id="AIMD01000049">
    <property type="protein sequence ID" value="EJF92985.1"/>
    <property type="molecule type" value="Genomic_DNA"/>
</dbReference>
<protein>
    <submittedName>
        <fullName evidence="2">Uncharacterized protein</fullName>
    </submittedName>
</protein>
<dbReference type="Proteomes" id="UP000002648">
    <property type="component" value="Unassembled WGS sequence"/>
</dbReference>
<evidence type="ECO:0000313" key="2">
    <source>
        <dbReference type="EMBL" id="EJF92985.1"/>
    </source>
</evidence>
<sequence>MMGNLNSGYRGNLKYWLTYLIGFIAILAIIVVGGFYMAKPYLDSFVKREIARRSIKAETSEVSIIGKVNLTNVTLPVPAGTSLKIGAVSARPPISFIPGAFTLYNIDLQHNNIHVKIPQISLKGVSLKEKDTTITSHLLQSIMRIELASITAPDIRLSIKNKNKLTERVEVKNFELFGFKNGHIRSVSIKNMDLTTTAANGAKQMRLTAKSDTMKAHDVDINYAYSIIFGKKTALNQGEAITGPISLNNIIVDIFEETEKNSSFSLGRFKTSGLKMKPLEQTPEKLFKAYLNAKKENNQVAEKTVRNDIILNTLLAITSADAKVDNVTIDIPQFKATLGSFQFKPSLWKQPIPKKLFLSLDNLSILPKKMEEKDLDFLKKMNFERFDISGKLDVSYDERKRTIFLNAMTFNIKNVGSGEISAKVIDVDEKLFSGQKNVMITASQNLGINKIDIRYTDAGFIDKLFSYLTQSLNDKKHDLKQELYDDFYLMMTQSPKIFLKDHDEAENISKSFGDFAKNPQTLTIKIKAKDNKGLTTADLESALQNDLSTALSKVHLTVKNEASP</sequence>
<gene>
    <name evidence="2" type="ORF">ME9_01427</name>
</gene>